<dbReference type="CDD" id="cd03395">
    <property type="entry name" value="PAP2_like_4"/>
    <property type="match status" value="1"/>
</dbReference>
<dbReference type="PANTHER" id="PTHR14969:SF62">
    <property type="entry name" value="DECAPRENYLPHOSPHORYL-5-PHOSPHORIBOSE PHOSPHATASE RV3807C-RELATED"/>
    <property type="match status" value="1"/>
</dbReference>
<evidence type="ECO:0000256" key="2">
    <source>
        <dbReference type="ARBA" id="ARBA00022475"/>
    </source>
</evidence>
<accession>I7A4V4</accession>
<dbReference type="STRING" id="1191523.MROS_1662"/>
<gene>
    <name evidence="9" type="ordered locus">MROS_1662</name>
</gene>
<evidence type="ECO:0000256" key="4">
    <source>
        <dbReference type="ARBA" id="ARBA00022801"/>
    </source>
</evidence>
<keyword evidence="4" id="KW-0378">Hydrolase</keyword>
<feature type="transmembrane region" description="Helical" evidence="7">
    <location>
        <begin position="154"/>
        <end position="173"/>
    </location>
</feature>
<dbReference type="PANTHER" id="PTHR14969">
    <property type="entry name" value="SPHINGOSINE-1-PHOSPHATE PHOSPHOHYDROLASE"/>
    <property type="match status" value="1"/>
</dbReference>
<dbReference type="Proteomes" id="UP000009011">
    <property type="component" value="Chromosome"/>
</dbReference>
<keyword evidence="10" id="KW-1185">Reference proteome</keyword>
<organism evidence="9 10">
    <name type="scientific">Melioribacter roseus (strain DSM 23840 / JCM 17771 / VKM B-2668 / P3M-2)</name>
    <dbReference type="NCBI Taxonomy" id="1191523"/>
    <lineage>
        <taxon>Bacteria</taxon>
        <taxon>Pseudomonadati</taxon>
        <taxon>Ignavibacteriota</taxon>
        <taxon>Ignavibacteria</taxon>
        <taxon>Ignavibacteriales</taxon>
        <taxon>Melioribacteraceae</taxon>
        <taxon>Melioribacter</taxon>
    </lineage>
</organism>
<dbReference type="HOGENOM" id="CLU_072573_10_3_10"/>
<evidence type="ECO:0000256" key="5">
    <source>
        <dbReference type="ARBA" id="ARBA00022989"/>
    </source>
</evidence>
<protein>
    <submittedName>
        <fullName evidence="9">Membrane-associated phospholipid phosphatase</fullName>
    </submittedName>
</protein>
<evidence type="ECO:0000313" key="10">
    <source>
        <dbReference type="Proteomes" id="UP000009011"/>
    </source>
</evidence>
<proteinExistence type="predicted"/>
<keyword evidence="2" id="KW-1003">Cell membrane</keyword>
<dbReference type="SUPFAM" id="SSF48317">
    <property type="entry name" value="Acid phosphatase/Vanadium-dependent haloperoxidase"/>
    <property type="match status" value="1"/>
</dbReference>
<keyword evidence="3 7" id="KW-0812">Transmembrane</keyword>
<sequence>MDFLLNIDISVFYFINHTLSNPLFDKFFPFITDPKNWFIAYTILYLALIIKGGKRGRIAAVVLILLVAASDQLSSNLLKNLFERIRPCNALPDVRILVGCTGSYSFPSSHAVNNFSVAVFFSRLYPKYKITFIIAASLVALSRPYVGVHYPSDILGGALIGSAVGYLFSRIALGIEEKINKRFVRIK</sequence>
<reference evidence="9 10" key="1">
    <citation type="journal article" date="2013" name="PLoS ONE">
        <title>Genomic analysis of Melioribacter roseus, facultatively anaerobic organotrophic bacterium representing a novel deep lineage within Bacteriodetes/Chlorobi group.</title>
        <authorList>
            <person name="Kadnikov V.V."/>
            <person name="Mardanov A.V."/>
            <person name="Podosokorskaya O.A."/>
            <person name="Gavrilov S.N."/>
            <person name="Kublanov I.V."/>
            <person name="Beletsky A.V."/>
            <person name="Bonch-Osmolovskaya E.A."/>
            <person name="Ravin N.V."/>
        </authorList>
    </citation>
    <scope>NUCLEOTIDE SEQUENCE [LARGE SCALE GENOMIC DNA]</scope>
    <source>
        <strain evidence="10">JCM 17771 / P3M-2</strain>
    </source>
</reference>
<evidence type="ECO:0000256" key="3">
    <source>
        <dbReference type="ARBA" id="ARBA00022692"/>
    </source>
</evidence>
<dbReference type="InterPro" id="IPR036938">
    <property type="entry name" value="PAP2/HPO_sf"/>
</dbReference>
<keyword evidence="5 7" id="KW-1133">Transmembrane helix</keyword>
<evidence type="ECO:0000259" key="8">
    <source>
        <dbReference type="SMART" id="SM00014"/>
    </source>
</evidence>
<dbReference type="Pfam" id="PF01569">
    <property type="entry name" value="PAP2"/>
    <property type="match status" value="1"/>
</dbReference>
<name>I7A4V4_MELRP</name>
<feature type="domain" description="Phosphatidic acid phosphatase type 2/haloperoxidase" evidence="8">
    <location>
        <begin position="59"/>
        <end position="169"/>
    </location>
</feature>
<dbReference type="GO" id="GO:0005886">
    <property type="term" value="C:plasma membrane"/>
    <property type="evidence" value="ECO:0007669"/>
    <property type="project" value="UniProtKB-SubCell"/>
</dbReference>
<evidence type="ECO:0000256" key="1">
    <source>
        <dbReference type="ARBA" id="ARBA00004651"/>
    </source>
</evidence>
<dbReference type="SMART" id="SM00014">
    <property type="entry name" value="acidPPc"/>
    <property type="match status" value="1"/>
</dbReference>
<evidence type="ECO:0000256" key="6">
    <source>
        <dbReference type="ARBA" id="ARBA00023136"/>
    </source>
</evidence>
<dbReference type="KEGG" id="mro:MROS_1662"/>
<dbReference type="eggNOG" id="COG0671">
    <property type="taxonomic scope" value="Bacteria"/>
</dbReference>
<evidence type="ECO:0000256" key="7">
    <source>
        <dbReference type="SAM" id="Phobius"/>
    </source>
</evidence>
<feature type="transmembrane region" description="Helical" evidence="7">
    <location>
        <begin position="130"/>
        <end position="148"/>
    </location>
</feature>
<dbReference type="Gene3D" id="1.20.144.10">
    <property type="entry name" value="Phosphatidic acid phosphatase type 2/haloperoxidase"/>
    <property type="match status" value="1"/>
</dbReference>
<comment type="subcellular location">
    <subcellularLocation>
        <location evidence="1">Cell membrane</location>
        <topology evidence="1">Multi-pass membrane protein</topology>
    </subcellularLocation>
</comment>
<dbReference type="AlphaFoldDB" id="I7A4V4"/>
<evidence type="ECO:0000313" key="9">
    <source>
        <dbReference type="EMBL" id="AFN74896.1"/>
    </source>
</evidence>
<feature type="transmembrane region" description="Helical" evidence="7">
    <location>
        <begin position="36"/>
        <end position="52"/>
    </location>
</feature>
<dbReference type="GO" id="GO:0016787">
    <property type="term" value="F:hydrolase activity"/>
    <property type="evidence" value="ECO:0007669"/>
    <property type="project" value="UniProtKB-KW"/>
</dbReference>
<dbReference type="RefSeq" id="WP_014856330.1">
    <property type="nucleotide sequence ID" value="NC_018178.1"/>
</dbReference>
<keyword evidence="6 7" id="KW-0472">Membrane</keyword>
<dbReference type="EMBL" id="CP003557">
    <property type="protein sequence ID" value="AFN74896.1"/>
    <property type="molecule type" value="Genomic_DNA"/>
</dbReference>
<dbReference type="OrthoDB" id="9789113at2"/>
<dbReference type="InterPro" id="IPR000326">
    <property type="entry name" value="PAP2/HPO"/>
</dbReference>